<sequence length="65" mass="7967">RRQFCEEHCYHRDCLFQRRLCQNCNENLHKKASAENFLRAVQRDRTRTAREGHFRQGRAAISKYR</sequence>
<evidence type="ECO:0000313" key="2">
    <source>
        <dbReference type="Proteomes" id="UP000321570"/>
    </source>
</evidence>
<name>A0A564YW87_HYMDI</name>
<feature type="non-terminal residue" evidence="1">
    <location>
        <position position="1"/>
    </location>
</feature>
<proteinExistence type="predicted"/>
<reference evidence="1 2" key="1">
    <citation type="submission" date="2019-07" db="EMBL/GenBank/DDBJ databases">
        <authorList>
            <person name="Jastrzebski P J."/>
            <person name="Paukszto L."/>
            <person name="Jastrzebski P J."/>
        </authorList>
    </citation>
    <scope>NUCLEOTIDE SEQUENCE [LARGE SCALE GENOMIC DNA]</scope>
    <source>
        <strain evidence="1 2">WMS-il1</strain>
    </source>
</reference>
<dbReference type="EMBL" id="CABIJS010000444">
    <property type="protein sequence ID" value="VUZ51551.1"/>
    <property type="molecule type" value="Genomic_DNA"/>
</dbReference>
<keyword evidence="2" id="KW-1185">Reference proteome</keyword>
<evidence type="ECO:0000313" key="1">
    <source>
        <dbReference type="EMBL" id="VUZ51551.1"/>
    </source>
</evidence>
<accession>A0A564YW87</accession>
<protein>
    <submittedName>
        <fullName evidence="1">Uncharacterized protein</fullName>
    </submittedName>
</protein>
<gene>
    <name evidence="1" type="ORF">WMSIL1_LOCUS10239</name>
</gene>
<organism evidence="1 2">
    <name type="scientific">Hymenolepis diminuta</name>
    <name type="common">Rat tapeworm</name>
    <dbReference type="NCBI Taxonomy" id="6216"/>
    <lineage>
        <taxon>Eukaryota</taxon>
        <taxon>Metazoa</taxon>
        <taxon>Spiralia</taxon>
        <taxon>Lophotrochozoa</taxon>
        <taxon>Platyhelminthes</taxon>
        <taxon>Cestoda</taxon>
        <taxon>Eucestoda</taxon>
        <taxon>Cyclophyllidea</taxon>
        <taxon>Hymenolepididae</taxon>
        <taxon>Hymenolepis</taxon>
    </lineage>
</organism>
<dbReference type="AlphaFoldDB" id="A0A564YW87"/>
<dbReference type="Proteomes" id="UP000321570">
    <property type="component" value="Unassembled WGS sequence"/>
</dbReference>